<dbReference type="STRING" id="1122204.SAMN05421781_1536"/>
<dbReference type="Gene3D" id="3.40.630.30">
    <property type="match status" value="1"/>
</dbReference>
<dbReference type="RefSeq" id="WP_091613261.1">
    <property type="nucleotide sequence ID" value="NZ_FNNC01000002.1"/>
</dbReference>
<name>A0A1H2TR97_9BACI</name>
<proteinExistence type="predicted"/>
<evidence type="ECO:0000313" key="1">
    <source>
        <dbReference type="EMBL" id="SDW46342.1"/>
    </source>
</evidence>
<dbReference type="Proteomes" id="UP000199488">
    <property type="component" value="Unassembled WGS sequence"/>
</dbReference>
<organism evidence="1 2">
    <name type="scientific">Marinococcus luteus</name>
    <dbReference type="NCBI Taxonomy" id="1122204"/>
    <lineage>
        <taxon>Bacteria</taxon>
        <taxon>Bacillati</taxon>
        <taxon>Bacillota</taxon>
        <taxon>Bacilli</taxon>
        <taxon>Bacillales</taxon>
        <taxon>Bacillaceae</taxon>
        <taxon>Marinococcus</taxon>
    </lineage>
</organism>
<protein>
    <recommendedName>
        <fullName evidence="3">N-acetyltransferase domain-containing protein</fullName>
    </recommendedName>
</protein>
<keyword evidence="2" id="KW-1185">Reference proteome</keyword>
<dbReference type="OrthoDB" id="9812289at2"/>
<sequence>MQIEKYEGMPPSEVLQGILYLHAQLFEKMEPMHQTLEQAEASLVQVAREEGKILGYDISYAKDDSVWYSWLNGMEEASEDDGWRSRLVGNVLIHAREQGYQVVQTKLAHQYPEFIDMLKAAGFQVKEELTDERIWLEKKL</sequence>
<dbReference type="AlphaFoldDB" id="A0A1H2TR97"/>
<dbReference type="SUPFAM" id="SSF55729">
    <property type="entry name" value="Acyl-CoA N-acyltransferases (Nat)"/>
    <property type="match status" value="1"/>
</dbReference>
<dbReference type="EMBL" id="FNNC01000002">
    <property type="protein sequence ID" value="SDW46342.1"/>
    <property type="molecule type" value="Genomic_DNA"/>
</dbReference>
<reference evidence="1 2" key="1">
    <citation type="submission" date="2016-10" db="EMBL/GenBank/DDBJ databases">
        <authorList>
            <person name="de Groot N.N."/>
        </authorList>
    </citation>
    <scope>NUCLEOTIDE SEQUENCE [LARGE SCALE GENOMIC DNA]</scope>
    <source>
        <strain evidence="1 2">DSM 23126</strain>
    </source>
</reference>
<dbReference type="InterPro" id="IPR016181">
    <property type="entry name" value="Acyl_CoA_acyltransferase"/>
</dbReference>
<evidence type="ECO:0000313" key="2">
    <source>
        <dbReference type="Proteomes" id="UP000199488"/>
    </source>
</evidence>
<evidence type="ECO:0008006" key="3">
    <source>
        <dbReference type="Google" id="ProtNLM"/>
    </source>
</evidence>
<accession>A0A1H2TR97</accession>
<gene>
    <name evidence="1" type="ORF">SAMN05421781_1536</name>
</gene>